<feature type="compositionally biased region" description="Polar residues" evidence="1">
    <location>
        <begin position="138"/>
        <end position="150"/>
    </location>
</feature>
<organism evidence="2">
    <name type="scientific">human gut metagenome</name>
    <dbReference type="NCBI Taxonomy" id="408170"/>
    <lineage>
        <taxon>unclassified sequences</taxon>
        <taxon>metagenomes</taxon>
        <taxon>organismal metagenomes</taxon>
    </lineage>
</organism>
<feature type="non-terminal residue" evidence="2">
    <location>
        <position position="1"/>
    </location>
</feature>
<dbReference type="AlphaFoldDB" id="K1RFE7"/>
<proteinExistence type="predicted"/>
<gene>
    <name evidence="2" type="ORF">OBE_17532</name>
</gene>
<evidence type="ECO:0000256" key="1">
    <source>
        <dbReference type="SAM" id="MobiDB-lite"/>
    </source>
</evidence>
<name>K1RFE7_9ZZZZ</name>
<accession>K1RFE7</accession>
<reference evidence="2" key="1">
    <citation type="journal article" date="2013" name="Environ. Microbiol.">
        <title>Microbiota from the distal guts of lean and obese adolescents exhibit partial functional redundancy besides clear differences in community structure.</title>
        <authorList>
            <person name="Ferrer M."/>
            <person name="Ruiz A."/>
            <person name="Lanza F."/>
            <person name="Haange S.B."/>
            <person name="Oberbach A."/>
            <person name="Till H."/>
            <person name="Bargiela R."/>
            <person name="Campoy C."/>
            <person name="Segura M.T."/>
            <person name="Richter M."/>
            <person name="von Bergen M."/>
            <person name="Seifert J."/>
            <person name="Suarez A."/>
        </authorList>
    </citation>
    <scope>NUCLEOTIDE SEQUENCE</scope>
</reference>
<comment type="caution">
    <text evidence="2">The sequence shown here is derived from an EMBL/GenBank/DDBJ whole genome shotgun (WGS) entry which is preliminary data.</text>
</comment>
<evidence type="ECO:0000313" key="2">
    <source>
        <dbReference type="EMBL" id="EKC44343.1"/>
    </source>
</evidence>
<sequence>DKITPGTYNISPNRYPAQMWPGVCLRGFQATEHIGTRWLFIGNAIGNGYPEYMKDPIFVTDGPLNVPSMKGYASLYTGTVTIEKADGGDNYFTFIIDGEDVLHHSITGTWTGPVVLGTSDTPVVSSGKEFGSTRAEKTSTVSQQTKNRIPTASELKGLQPLPMEPFGQVKFQ</sequence>
<protein>
    <submittedName>
        <fullName evidence="2">Uncharacterized protein</fullName>
    </submittedName>
</protein>
<feature type="region of interest" description="Disordered" evidence="1">
    <location>
        <begin position="126"/>
        <end position="172"/>
    </location>
</feature>
<dbReference type="EMBL" id="AJWZ01011700">
    <property type="protein sequence ID" value="EKC44343.1"/>
    <property type="molecule type" value="Genomic_DNA"/>
</dbReference>